<proteinExistence type="predicted"/>
<evidence type="ECO:0000313" key="1">
    <source>
        <dbReference type="EMBL" id="RIB15401.1"/>
    </source>
</evidence>
<reference evidence="1 2" key="1">
    <citation type="submission" date="2018-06" db="EMBL/GenBank/DDBJ databases">
        <title>Comparative genomics reveals the genomic features of Rhizophagus irregularis, R. cerebriforme, R. diaphanum and Gigaspora rosea, and their symbiotic lifestyle signature.</title>
        <authorList>
            <person name="Morin E."/>
            <person name="San Clemente H."/>
            <person name="Chen E.C.H."/>
            <person name="De La Providencia I."/>
            <person name="Hainaut M."/>
            <person name="Kuo A."/>
            <person name="Kohler A."/>
            <person name="Murat C."/>
            <person name="Tang N."/>
            <person name="Roy S."/>
            <person name="Loubradou J."/>
            <person name="Henrissat B."/>
            <person name="Grigoriev I.V."/>
            <person name="Corradi N."/>
            <person name="Roux C."/>
            <person name="Martin F.M."/>
        </authorList>
    </citation>
    <scope>NUCLEOTIDE SEQUENCE [LARGE SCALE GENOMIC DNA]</scope>
    <source>
        <strain evidence="1 2">DAOM 194757</strain>
    </source>
</reference>
<organism evidence="1 2">
    <name type="scientific">Gigaspora rosea</name>
    <dbReference type="NCBI Taxonomy" id="44941"/>
    <lineage>
        <taxon>Eukaryota</taxon>
        <taxon>Fungi</taxon>
        <taxon>Fungi incertae sedis</taxon>
        <taxon>Mucoromycota</taxon>
        <taxon>Glomeromycotina</taxon>
        <taxon>Glomeromycetes</taxon>
        <taxon>Diversisporales</taxon>
        <taxon>Gigasporaceae</taxon>
        <taxon>Gigaspora</taxon>
    </lineage>
</organism>
<protein>
    <submittedName>
        <fullName evidence="1">Uncharacterized protein</fullName>
    </submittedName>
</protein>
<accession>A0A397V0I8</accession>
<keyword evidence="2" id="KW-1185">Reference proteome</keyword>
<gene>
    <name evidence="1" type="ORF">C2G38_2192489</name>
</gene>
<name>A0A397V0I8_9GLOM</name>
<dbReference type="EMBL" id="QKWP01000747">
    <property type="protein sequence ID" value="RIB15401.1"/>
    <property type="molecule type" value="Genomic_DNA"/>
</dbReference>
<comment type="caution">
    <text evidence="1">The sequence shown here is derived from an EMBL/GenBank/DDBJ whole genome shotgun (WGS) entry which is preliminary data.</text>
</comment>
<dbReference type="AlphaFoldDB" id="A0A397V0I8"/>
<evidence type="ECO:0000313" key="2">
    <source>
        <dbReference type="Proteomes" id="UP000266673"/>
    </source>
</evidence>
<dbReference type="Proteomes" id="UP000266673">
    <property type="component" value="Unassembled WGS sequence"/>
</dbReference>
<dbReference type="OrthoDB" id="2380288at2759"/>
<sequence length="714" mass="83100">MIYPPTYKLNETEFRAWRAMLHACGCTNIIPYPKSKTKKEFWSRLTDPTVNKANLKLLYELGYLNIDSEDSENPEDSENSEDLDSIEGILWSSFRNALMSNKRGHNKKARILSIIADQFTYKLLEKSSDYSHAIELVRKHSRLYGPGAPQIKGPKKSIQKMTEIKKMQFLAFFQNKNNIAQSSYQVDAKTSISILYMQDQKEALWTKFNKTYPNGMRRTSFMTHLANCSHIRYREDLGGLCIICNEYRFEVFEDLLALVRQIFTRETLDPIISQIENLRRYLKRNFERHLKVELDGKPSHNNCINYCLPFVFGECLSPHYSRCQEWSEFPIFFDFIKKNSNDKYHSQLLEMQEKLKYFLAHHARKYYLNEQYKTSLVGLDSEGAIMITDYKMRVLPKMARETKQEFFEDVDSIEGDDIVENRVENVSVEDDSIENSSVGLNVSAYDHWSTDMKQDTWFTASCFEAVFNNIDKKPKWIKVRGWLFLELGEAKIQLIHIMQHTCYQKICSCQIDLVEGSDIIAATKNLAETYLANIEPNRNQKANESENLTTKNKGKKLRVETIAGISKASVHFFPAMITNLCNEELSRPEPKLSTHTKPKSKWKMALSKFQENKNPNTMKTDDIEMIDITKDDDTEEVDFPWNKGWALRENAAYGNQGAGKRMTDTVKKMLEQMYLLGNVHAKYRMTAKEMHDRLKKFADNGELEQDEIPKVSTI</sequence>